<dbReference type="InterPro" id="IPR001763">
    <property type="entry name" value="Rhodanese-like_dom"/>
</dbReference>
<accession>A0A1X2HKM3</accession>
<evidence type="ECO:0000313" key="3">
    <source>
        <dbReference type="Proteomes" id="UP000242180"/>
    </source>
</evidence>
<reference evidence="2 3" key="1">
    <citation type="submission" date="2016-07" db="EMBL/GenBank/DDBJ databases">
        <title>Pervasive Adenine N6-methylation of Active Genes in Fungi.</title>
        <authorList>
            <consortium name="DOE Joint Genome Institute"/>
            <person name="Mondo S.J."/>
            <person name="Dannebaum R.O."/>
            <person name="Kuo R.C."/>
            <person name="Labutti K."/>
            <person name="Haridas S."/>
            <person name="Kuo A."/>
            <person name="Salamov A."/>
            <person name="Ahrendt S.R."/>
            <person name="Lipzen A."/>
            <person name="Sullivan W."/>
            <person name="Andreopoulos W.B."/>
            <person name="Clum A."/>
            <person name="Lindquist E."/>
            <person name="Daum C."/>
            <person name="Ramamoorthy G.K."/>
            <person name="Gryganskyi A."/>
            <person name="Culley D."/>
            <person name="Magnuson J.K."/>
            <person name="James T.Y."/>
            <person name="O'Malley M.A."/>
            <person name="Stajich J.E."/>
            <person name="Spatafora J.W."/>
            <person name="Visel A."/>
            <person name="Grigoriev I.V."/>
        </authorList>
    </citation>
    <scope>NUCLEOTIDE SEQUENCE [LARGE SCALE GENOMIC DNA]</scope>
    <source>
        <strain evidence="2 3">NRRL 2496</strain>
    </source>
</reference>
<dbReference type="PANTHER" id="PTHR43268:SF6">
    <property type="entry name" value="THIOSULFATE SULFURTRANSFERASE_RHODANESE-LIKE DOMAIN-CONTAINING PROTEIN 2"/>
    <property type="match status" value="1"/>
</dbReference>
<dbReference type="EMBL" id="MCGN01000002">
    <property type="protein sequence ID" value="ORY99868.1"/>
    <property type="molecule type" value="Genomic_DNA"/>
</dbReference>
<sequence>MRHDPERKLKSTAARLAVRDRQVKDNLWICCQNEYVSIEDISRHVWTCHLDDIERWVIQLAEQRCQRQQDTTPRKRRAPKGASDPITLACECDPQQSRVILFYKYIPINAPEALGEEHLRRCAGLTGKVRLAEEGINGTLAGPIDIINAYVDWMADILGVPVNDHYDFFKPSPGCLHVFADLSVRVVEEICPLGRPEITLGPDLDHADKKLPPDAFHAKAQDPNVVLLDTRNYYESRIGAFEGAITPPIRKFSRFPDFVDRNRDILEGKTILAYCTGGIRCEKATAYMRKQLETADIYMLKGGIHNYLEWQKQKHHQNKLWHGKNYVFDARQALSAGDDAAADTLAQCQGGCGRPWDVYQKCSSKNCHLLVLYCPVCASTEEGVYCCKDCKEGQWGQDDGVCACERQRRLKEMEPIQLSH</sequence>
<dbReference type="InterPro" id="IPR036873">
    <property type="entry name" value="Rhodanese-like_dom_sf"/>
</dbReference>
<evidence type="ECO:0000259" key="1">
    <source>
        <dbReference type="PROSITE" id="PS50206"/>
    </source>
</evidence>
<dbReference type="PROSITE" id="PS50206">
    <property type="entry name" value="RHODANESE_3"/>
    <property type="match status" value="1"/>
</dbReference>
<protein>
    <recommendedName>
        <fullName evidence="1">Rhodanese domain-containing protein</fullName>
    </recommendedName>
</protein>
<dbReference type="InterPro" id="IPR020936">
    <property type="entry name" value="TrhO"/>
</dbReference>
<dbReference type="CDD" id="cd01518">
    <property type="entry name" value="RHOD_YceA"/>
    <property type="match status" value="1"/>
</dbReference>
<dbReference type="InParanoid" id="A0A1X2HKM3"/>
<dbReference type="OrthoDB" id="25002at2759"/>
<dbReference type="PANTHER" id="PTHR43268">
    <property type="entry name" value="THIOSULFATE SULFURTRANSFERASE/RHODANESE-LIKE DOMAIN-CONTAINING PROTEIN 2"/>
    <property type="match status" value="1"/>
</dbReference>
<dbReference type="AlphaFoldDB" id="A0A1X2HKM3"/>
<dbReference type="STRING" id="13706.A0A1X2HKM3"/>
<dbReference type="OMA" id="ECKEKLW"/>
<dbReference type="InterPro" id="IPR040503">
    <property type="entry name" value="TRHO_N"/>
</dbReference>
<gene>
    <name evidence="2" type="ORF">BCR43DRAFT_467916</name>
</gene>
<comment type="caution">
    <text evidence="2">The sequence shown here is derived from an EMBL/GenBank/DDBJ whole genome shotgun (WGS) entry which is preliminary data.</text>
</comment>
<keyword evidence="3" id="KW-1185">Reference proteome</keyword>
<dbReference type="Pfam" id="PF17773">
    <property type="entry name" value="UPF0176_N"/>
    <property type="match status" value="1"/>
</dbReference>
<dbReference type="Gene3D" id="3.30.70.100">
    <property type="match status" value="1"/>
</dbReference>
<evidence type="ECO:0000313" key="2">
    <source>
        <dbReference type="EMBL" id="ORY99868.1"/>
    </source>
</evidence>
<name>A0A1X2HKM3_SYNRA</name>
<dbReference type="SMART" id="SM00450">
    <property type="entry name" value="RHOD"/>
    <property type="match status" value="1"/>
</dbReference>
<dbReference type="Pfam" id="PF12368">
    <property type="entry name" value="Rhodanese_C"/>
    <property type="match status" value="1"/>
</dbReference>
<dbReference type="Proteomes" id="UP000242180">
    <property type="component" value="Unassembled WGS sequence"/>
</dbReference>
<dbReference type="SUPFAM" id="SSF52821">
    <property type="entry name" value="Rhodanese/Cell cycle control phosphatase"/>
    <property type="match status" value="1"/>
</dbReference>
<organism evidence="2 3">
    <name type="scientific">Syncephalastrum racemosum</name>
    <name type="common">Filamentous fungus</name>
    <dbReference type="NCBI Taxonomy" id="13706"/>
    <lineage>
        <taxon>Eukaryota</taxon>
        <taxon>Fungi</taxon>
        <taxon>Fungi incertae sedis</taxon>
        <taxon>Mucoromycota</taxon>
        <taxon>Mucoromycotina</taxon>
        <taxon>Mucoromycetes</taxon>
        <taxon>Mucorales</taxon>
        <taxon>Syncephalastraceae</taxon>
        <taxon>Syncephalastrum</taxon>
    </lineage>
</organism>
<dbReference type="Pfam" id="PF00581">
    <property type="entry name" value="Rhodanese"/>
    <property type="match status" value="1"/>
</dbReference>
<dbReference type="Gene3D" id="3.40.250.10">
    <property type="entry name" value="Rhodanese-like domain"/>
    <property type="match status" value="1"/>
</dbReference>
<proteinExistence type="predicted"/>
<feature type="domain" description="Rhodanese" evidence="1">
    <location>
        <begin position="221"/>
        <end position="309"/>
    </location>
</feature>
<dbReference type="InterPro" id="IPR022111">
    <property type="entry name" value="Rhodanese_C"/>
</dbReference>